<proteinExistence type="predicted"/>
<organism evidence="2 3">
    <name type="scientific">Filimonas zeae</name>
    <dbReference type="NCBI Taxonomy" id="1737353"/>
    <lineage>
        <taxon>Bacteria</taxon>
        <taxon>Pseudomonadati</taxon>
        <taxon>Bacteroidota</taxon>
        <taxon>Chitinophagia</taxon>
        <taxon>Chitinophagales</taxon>
        <taxon>Chitinophagaceae</taxon>
        <taxon>Filimonas</taxon>
    </lineage>
</organism>
<dbReference type="RefSeq" id="WP_188959216.1">
    <property type="nucleotide sequence ID" value="NZ_BMIB01000008.1"/>
</dbReference>
<dbReference type="InterPro" id="IPR036515">
    <property type="entry name" value="Transposase_17_sf"/>
</dbReference>
<gene>
    <name evidence="2" type="ORF">GCM10011379_57450</name>
</gene>
<dbReference type="Gene3D" id="3.30.70.1290">
    <property type="entry name" value="Transposase IS200-like"/>
    <property type="match status" value="1"/>
</dbReference>
<dbReference type="Pfam" id="PF01797">
    <property type="entry name" value="Y1_Tnp"/>
    <property type="match status" value="1"/>
</dbReference>
<dbReference type="SUPFAM" id="SSF143422">
    <property type="entry name" value="Transposase IS200-like"/>
    <property type="match status" value="1"/>
</dbReference>
<evidence type="ECO:0000313" key="3">
    <source>
        <dbReference type="Proteomes" id="UP000627292"/>
    </source>
</evidence>
<protein>
    <recommendedName>
        <fullName evidence="1">Transposase IS200-like domain-containing protein</fullName>
    </recommendedName>
</protein>
<dbReference type="AlphaFoldDB" id="A0A917J7A3"/>
<comment type="caution">
    <text evidence="2">The sequence shown here is derived from an EMBL/GenBank/DDBJ whole genome shotgun (WGS) entry which is preliminary data.</text>
</comment>
<dbReference type="InterPro" id="IPR002686">
    <property type="entry name" value="Transposase_17"/>
</dbReference>
<sequence>MTGNKSYIYIHALWAVQDNQPLLSLPVRKVLFAHTQQEATAKGIQLVIVNGAADHVHCLFKMMPVQNLSGIIKQLKEIMAFWLNENKLLLQPFEWSEFYAAYSVSPTTLDKVTDYIVKQEQFHAGKTLAQELEAFDKLNAHL</sequence>
<dbReference type="GO" id="GO:0004803">
    <property type="term" value="F:transposase activity"/>
    <property type="evidence" value="ECO:0007669"/>
    <property type="project" value="InterPro"/>
</dbReference>
<name>A0A917J7A3_9BACT</name>
<feature type="domain" description="Transposase IS200-like" evidence="1">
    <location>
        <begin position="5"/>
        <end position="119"/>
    </location>
</feature>
<keyword evidence="3" id="KW-1185">Reference proteome</keyword>
<dbReference type="SMART" id="SM01321">
    <property type="entry name" value="Y1_Tnp"/>
    <property type="match status" value="1"/>
</dbReference>
<reference evidence="2" key="1">
    <citation type="journal article" date="2014" name="Int. J. Syst. Evol. Microbiol.">
        <title>Complete genome sequence of Corynebacterium casei LMG S-19264T (=DSM 44701T), isolated from a smear-ripened cheese.</title>
        <authorList>
            <consortium name="US DOE Joint Genome Institute (JGI-PGF)"/>
            <person name="Walter F."/>
            <person name="Albersmeier A."/>
            <person name="Kalinowski J."/>
            <person name="Ruckert C."/>
        </authorList>
    </citation>
    <scope>NUCLEOTIDE SEQUENCE</scope>
    <source>
        <strain evidence="2">CGMCC 1.15290</strain>
    </source>
</reference>
<evidence type="ECO:0000313" key="2">
    <source>
        <dbReference type="EMBL" id="GGH82887.1"/>
    </source>
</evidence>
<dbReference type="PANTHER" id="PTHR33360:SF2">
    <property type="entry name" value="TRANSPOSASE FOR INSERTION SEQUENCE ELEMENT IS200"/>
    <property type="match status" value="1"/>
</dbReference>
<dbReference type="PANTHER" id="PTHR33360">
    <property type="entry name" value="TRANSPOSASE FOR INSERTION SEQUENCE ELEMENT IS200"/>
    <property type="match status" value="1"/>
</dbReference>
<dbReference type="Proteomes" id="UP000627292">
    <property type="component" value="Unassembled WGS sequence"/>
</dbReference>
<dbReference type="EMBL" id="BMIB01000008">
    <property type="protein sequence ID" value="GGH82887.1"/>
    <property type="molecule type" value="Genomic_DNA"/>
</dbReference>
<evidence type="ECO:0000259" key="1">
    <source>
        <dbReference type="SMART" id="SM01321"/>
    </source>
</evidence>
<accession>A0A917J7A3</accession>
<reference evidence="2" key="2">
    <citation type="submission" date="2020-09" db="EMBL/GenBank/DDBJ databases">
        <authorList>
            <person name="Sun Q."/>
            <person name="Zhou Y."/>
        </authorList>
    </citation>
    <scope>NUCLEOTIDE SEQUENCE</scope>
    <source>
        <strain evidence="2">CGMCC 1.15290</strain>
    </source>
</reference>
<dbReference type="GO" id="GO:0006313">
    <property type="term" value="P:DNA transposition"/>
    <property type="evidence" value="ECO:0007669"/>
    <property type="project" value="InterPro"/>
</dbReference>
<dbReference type="GO" id="GO:0003677">
    <property type="term" value="F:DNA binding"/>
    <property type="evidence" value="ECO:0007669"/>
    <property type="project" value="InterPro"/>
</dbReference>